<sequence length="849" mass="93804">MVDLLAISAVAMSSCAYVTDKRRFALVMAKPALKLGPHVLSCCSHRPSPASPPYALPMSIFEPKAIHACIQNVLPTESERKKFNTEWSKLVSKHRKTWGECNAHADEKISQAQFEWVGEVLAYIAFLFKKTRLHGNAGADKKPPSLKLRVPILGPCFVPPGYLQLEKWSGLPKIMLETAYLQPINVVHPFYSPRLNRCPRYRGSNIWWYGWTSTGLRLVYGMRRSEWAIGYQLRCKDCKKEREELFPSVDEEEDVVHYSWVMTNAQFWESWEYWEVPSITISIDMTFESTKKAALTSSNGTRTTPHRKGGLLSAINEVRQCVDWELCQSQSNAEIENFLVGLGQRIDLHHDMIAAAVRCEEVVNGLQDESDPCSCDLDLLANGPSLSDIKLGAPPAKWAIEKAFPDAAIGLDVHHCSQRYLATVIGATSNPYHAAVAKDLKDAILISSTDGEQTEKYWTKEEQELKLEAVYAKWAEHGSVWIKVFVTLGHDHVLRRNLRIAWSSGKTSSLVISTYGSHHLQLVNHNSKLWNSLLDMKAHQGQQKNQKWLLCRPEMLIVPSKEKFGLRPLDPESYGGLIRMKDEQDEDEPDLLEQLEGDELSREMTMHKAIHDEIGIDMKAFYKPTSSMTSASSTLVGTMHVGSAPAAPATTTTARSSGALEDTRTPKIMDACMAVQASSMAQRSQNARDHNAGDGSGQPGTMLPVSTLIPSGDMDQREAGRLEPSTERGSPSGGTNSGMVIDLTTDADDGNQQEQREHDGAGTSHPSQCSGSGSQGVPSKRKAASMEQPVQTTDNSPSDIGGHVSKKARLAQDARARAKQAKAKRRQASSDGPLWTVVSAIYTDKSAAI</sequence>
<dbReference type="OrthoDB" id="2638305at2759"/>
<dbReference type="STRING" id="135208.A0A4Y9ZPP7"/>
<gene>
    <name evidence="2" type="ORF">EWM64_g7260</name>
</gene>
<feature type="region of interest" description="Disordered" evidence="1">
    <location>
        <begin position="644"/>
        <end position="833"/>
    </location>
</feature>
<reference evidence="2 3" key="1">
    <citation type="submission" date="2019-02" db="EMBL/GenBank/DDBJ databases">
        <title>Genome sequencing of the rare red list fungi Hericium alpestre (H. flagellum).</title>
        <authorList>
            <person name="Buettner E."/>
            <person name="Kellner H."/>
        </authorList>
    </citation>
    <scope>NUCLEOTIDE SEQUENCE [LARGE SCALE GENOMIC DNA]</scope>
    <source>
        <strain evidence="2 3">DSM 108284</strain>
    </source>
</reference>
<dbReference type="EMBL" id="SFCI01001106">
    <property type="protein sequence ID" value="TFY76752.1"/>
    <property type="molecule type" value="Genomic_DNA"/>
</dbReference>
<dbReference type="AlphaFoldDB" id="A0A4Y9ZPP7"/>
<accession>A0A4Y9ZPP7</accession>
<name>A0A4Y9ZPP7_9AGAM</name>
<feature type="compositionally biased region" description="Polar residues" evidence="1">
    <location>
        <begin position="764"/>
        <end position="777"/>
    </location>
</feature>
<keyword evidence="3" id="KW-1185">Reference proteome</keyword>
<evidence type="ECO:0000313" key="3">
    <source>
        <dbReference type="Proteomes" id="UP000298061"/>
    </source>
</evidence>
<feature type="compositionally biased region" description="Basic residues" evidence="1">
    <location>
        <begin position="817"/>
        <end position="827"/>
    </location>
</feature>
<protein>
    <submittedName>
        <fullName evidence="2">Uncharacterized protein</fullName>
    </submittedName>
</protein>
<feature type="compositionally biased region" description="Low complexity" evidence="1">
    <location>
        <begin position="644"/>
        <end position="654"/>
    </location>
</feature>
<proteinExistence type="predicted"/>
<comment type="caution">
    <text evidence="2">The sequence shown here is derived from an EMBL/GenBank/DDBJ whole genome shotgun (WGS) entry which is preliminary data.</text>
</comment>
<dbReference type="Proteomes" id="UP000298061">
    <property type="component" value="Unassembled WGS sequence"/>
</dbReference>
<evidence type="ECO:0000256" key="1">
    <source>
        <dbReference type="SAM" id="MobiDB-lite"/>
    </source>
</evidence>
<organism evidence="2 3">
    <name type="scientific">Hericium alpestre</name>
    <dbReference type="NCBI Taxonomy" id="135208"/>
    <lineage>
        <taxon>Eukaryota</taxon>
        <taxon>Fungi</taxon>
        <taxon>Dikarya</taxon>
        <taxon>Basidiomycota</taxon>
        <taxon>Agaricomycotina</taxon>
        <taxon>Agaricomycetes</taxon>
        <taxon>Russulales</taxon>
        <taxon>Hericiaceae</taxon>
        <taxon>Hericium</taxon>
    </lineage>
</organism>
<feature type="compositionally biased region" description="Basic and acidic residues" evidence="1">
    <location>
        <begin position="714"/>
        <end position="726"/>
    </location>
</feature>
<feature type="compositionally biased region" description="Polar residues" evidence="1">
    <location>
        <begin position="676"/>
        <end position="685"/>
    </location>
</feature>
<feature type="compositionally biased region" description="Polar residues" evidence="1">
    <location>
        <begin position="788"/>
        <end position="798"/>
    </location>
</feature>
<evidence type="ECO:0000313" key="2">
    <source>
        <dbReference type="EMBL" id="TFY76752.1"/>
    </source>
</evidence>